<dbReference type="EMBL" id="KV784364">
    <property type="protein sequence ID" value="OEU12680.1"/>
    <property type="molecule type" value="Genomic_DNA"/>
</dbReference>
<dbReference type="GO" id="GO:0005525">
    <property type="term" value="F:GTP binding"/>
    <property type="evidence" value="ECO:0007669"/>
    <property type="project" value="UniProtKB-KW"/>
</dbReference>
<reference evidence="8 9" key="1">
    <citation type="submission" date="2016-09" db="EMBL/GenBank/DDBJ databases">
        <title>Extensive genetic diversity and differential bi-allelic expression allows diatom success in the polar Southern Ocean.</title>
        <authorList>
            <consortium name="DOE Joint Genome Institute"/>
            <person name="Mock T."/>
            <person name="Otillar R.P."/>
            <person name="Strauss J."/>
            <person name="Dupont C."/>
            <person name="Frickenhaus S."/>
            <person name="Maumus F."/>
            <person name="Mcmullan M."/>
            <person name="Sanges R."/>
            <person name="Schmutz J."/>
            <person name="Toseland A."/>
            <person name="Valas R."/>
            <person name="Veluchamy A."/>
            <person name="Ward B.J."/>
            <person name="Allen A."/>
            <person name="Barry K."/>
            <person name="Falciatore A."/>
            <person name="Ferrante M."/>
            <person name="Fortunato A.E."/>
            <person name="Gloeckner G."/>
            <person name="Gruber A."/>
            <person name="Hipkin R."/>
            <person name="Janech M."/>
            <person name="Kroth P."/>
            <person name="Leese F."/>
            <person name="Lindquist E."/>
            <person name="Lyon B.R."/>
            <person name="Martin J."/>
            <person name="Mayer C."/>
            <person name="Parker M."/>
            <person name="Quesneville H."/>
            <person name="Raymond J."/>
            <person name="Uhlig C."/>
            <person name="Valentin K.U."/>
            <person name="Worden A.Z."/>
            <person name="Armbrust E.V."/>
            <person name="Bowler C."/>
            <person name="Green B."/>
            <person name="Moulton V."/>
            <person name="Van Oosterhout C."/>
            <person name="Grigoriev I."/>
        </authorList>
    </citation>
    <scope>NUCLEOTIDE SEQUENCE [LARGE SCALE GENOMIC DNA]</scope>
    <source>
        <strain evidence="8 9">CCMP1102</strain>
    </source>
</reference>
<dbReference type="PANTHER" id="PTHR43134">
    <property type="entry name" value="SIGNAL RECOGNITION PARTICLE RECEPTOR SUBUNIT ALPHA"/>
    <property type="match status" value="1"/>
</dbReference>
<dbReference type="OrthoDB" id="1727884at2759"/>
<keyword evidence="9" id="KW-1185">Reference proteome</keyword>
<dbReference type="GO" id="GO:0005737">
    <property type="term" value="C:cytoplasm"/>
    <property type="evidence" value="ECO:0007669"/>
    <property type="project" value="UniProtKB-ARBA"/>
</dbReference>
<dbReference type="InterPro" id="IPR004390">
    <property type="entry name" value="SR_rcpt_FtsY"/>
</dbReference>
<dbReference type="SMART" id="SM00962">
    <property type="entry name" value="SRP54"/>
    <property type="match status" value="1"/>
</dbReference>
<dbReference type="InterPro" id="IPR013822">
    <property type="entry name" value="Signal_recog_particl_SRP54_hlx"/>
</dbReference>
<name>A0A1E7F3D1_9STRA</name>
<accession>A0A1E7F3D1</accession>
<organism evidence="8 9">
    <name type="scientific">Fragilariopsis cylindrus CCMP1102</name>
    <dbReference type="NCBI Taxonomy" id="635003"/>
    <lineage>
        <taxon>Eukaryota</taxon>
        <taxon>Sar</taxon>
        <taxon>Stramenopiles</taxon>
        <taxon>Ochrophyta</taxon>
        <taxon>Bacillariophyta</taxon>
        <taxon>Bacillariophyceae</taxon>
        <taxon>Bacillariophycidae</taxon>
        <taxon>Bacillariales</taxon>
        <taxon>Bacillariaceae</taxon>
        <taxon>Fragilariopsis</taxon>
    </lineage>
</organism>
<dbReference type="SUPFAM" id="SSF47364">
    <property type="entry name" value="Domain of the SRP/SRP receptor G-proteins"/>
    <property type="match status" value="1"/>
</dbReference>
<dbReference type="KEGG" id="fcy:FRACYDRAFT_151382"/>
<comment type="similarity">
    <text evidence="2">Belongs to the GTP-binding SRP family.</text>
</comment>
<dbReference type="GO" id="GO:0016020">
    <property type="term" value="C:membrane"/>
    <property type="evidence" value="ECO:0007669"/>
    <property type="project" value="UniProtKB-SubCell"/>
</dbReference>
<evidence type="ECO:0000256" key="1">
    <source>
        <dbReference type="ARBA" id="ARBA00004170"/>
    </source>
</evidence>
<feature type="domain" description="SRP54-type proteins GTP-binding" evidence="7">
    <location>
        <begin position="263"/>
        <end position="276"/>
    </location>
</feature>
<dbReference type="Pfam" id="PF00448">
    <property type="entry name" value="SRP54"/>
    <property type="match status" value="1"/>
</dbReference>
<dbReference type="NCBIfam" id="TIGR00064">
    <property type="entry name" value="ftsY"/>
    <property type="match status" value="1"/>
</dbReference>
<dbReference type="AlphaFoldDB" id="A0A1E7F3D1"/>
<comment type="subcellular location">
    <subcellularLocation>
        <location evidence="1">Membrane</location>
        <topology evidence="1">Peripheral membrane protein</topology>
    </subcellularLocation>
</comment>
<feature type="non-terminal residue" evidence="8">
    <location>
        <position position="1"/>
    </location>
</feature>
<dbReference type="Pfam" id="PF02881">
    <property type="entry name" value="SRP54_N"/>
    <property type="match status" value="1"/>
</dbReference>
<evidence type="ECO:0000256" key="3">
    <source>
        <dbReference type="ARBA" id="ARBA00022741"/>
    </source>
</evidence>
<evidence type="ECO:0000313" key="9">
    <source>
        <dbReference type="Proteomes" id="UP000095751"/>
    </source>
</evidence>
<protein>
    <submittedName>
        <fullName evidence="8">SRP54-domain-containing protein</fullName>
    </submittedName>
</protein>
<evidence type="ECO:0000256" key="2">
    <source>
        <dbReference type="ARBA" id="ARBA00008531"/>
    </source>
</evidence>
<dbReference type="SUPFAM" id="SSF52540">
    <property type="entry name" value="P-loop containing nucleoside triphosphate hydrolases"/>
    <property type="match status" value="1"/>
</dbReference>
<evidence type="ECO:0000256" key="6">
    <source>
        <dbReference type="ARBA" id="ARBA00023170"/>
    </source>
</evidence>
<dbReference type="Gene3D" id="3.40.50.300">
    <property type="entry name" value="P-loop containing nucleotide triphosphate hydrolases"/>
    <property type="match status" value="1"/>
</dbReference>
<dbReference type="Proteomes" id="UP000095751">
    <property type="component" value="Unassembled WGS sequence"/>
</dbReference>
<dbReference type="PROSITE" id="PS00300">
    <property type="entry name" value="SRP54"/>
    <property type="match status" value="1"/>
</dbReference>
<feature type="non-terminal residue" evidence="8">
    <location>
        <position position="289"/>
    </location>
</feature>
<proteinExistence type="inferred from homology"/>
<gene>
    <name evidence="8" type="ORF">FRACYDRAFT_151382</name>
</gene>
<dbReference type="InterPro" id="IPR000897">
    <property type="entry name" value="SRP54_GTPase_dom"/>
</dbReference>
<evidence type="ECO:0000256" key="5">
    <source>
        <dbReference type="ARBA" id="ARBA00023136"/>
    </source>
</evidence>
<dbReference type="GO" id="GO:0003924">
    <property type="term" value="F:GTPase activity"/>
    <property type="evidence" value="ECO:0007669"/>
    <property type="project" value="TreeGrafter"/>
</dbReference>
<keyword evidence="4" id="KW-0342">GTP-binding</keyword>
<sequence>LLEELQDVLLQADLGVATSDDIVNEVRSLALDTEEDGEVAAGGKKNKEIVSREDLMSIMRGVLIETLDFEKKADNIPTVLFVMGANGMGKTTTIGKLANRLRVEGNQKVLVAACDTFRAGAVEQLQMWADKAQVDLIGPSEKGGSTPTSIIGDALDKAKAENYDTVLVDTAGRLSNNWELNEELVRMKEMIQEKLSADPDNKLNPDVPHEILLVLDAAQGRMALDSARVWNKELGLTGLILTKLDGSARGGSVVAISRDLNVPVKLIGVGEGIDDLKDFEGEKFVDGLL</sequence>
<dbReference type="InterPro" id="IPR042101">
    <property type="entry name" value="SRP54_N_sf"/>
</dbReference>
<keyword evidence="5" id="KW-0472">Membrane</keyword>
<keyword evidence="3" id="KW-0547">Nucleotide-binding</keyword>
<evidence type="ECO:0000313" key="8">
    <source>
        <dbReference type="EMBL" id="OEU12680.1"/>
    </source>
</evidence>
<dbReference type="InterPro" id="IPR036225">
    <property type="entry name" value="SRP/SRP_N"/>
</dbReference>
<dbReference type="Gene3D" id="1.20.120.140">
    <property type="entry name" value="Signal recognition particle SRP54, nucleotide-binding domain"/>
    <property type="match status" value="1"/>
</dbReference>
<dbReference type="GO" id="GO:0005047">
    <property type="term" value="F:signal recognition particle binding"/>
    <property type="evidence" value="ECO:0007669"/>
    <property type="project" value="TreeGrafter"/>
</dbReference>
<dbReference type="SMART" id="SM00382">
    <property type="entry name" value="AAA"/>
    <property type="match status" value="1"/>
</dbReference>
<evidence type="ECO:0000256" key="4">
    <source>
        <dbReference type="ARBA" id="ARBA00023134"/>
    </source>
</evidence>
<dbReference type="InParanoid" id="A0A1E7F3D1"/>
<dbReference type="InterPro" id="IPR027417">
    <property type="entry name" value="P-loop_NTPase"/>
</dbReference>
<dbReference type="PANTHER" id="PTHR43134:SF7">
    <property type="entry name" value="CELL DIVISION PROTEIN FTSY HOMOLOG, CHLOROPLASTIC"/>
    <property type="match status" value="1"/>
</dbReference>
<keyword evidence="6" id="KW-0675">Receptor</keyword>
<dbReference type="InterPro" id="IPR003593">
    <property type="entry name" value="AAA+_ATPase"/>
</dbReference>
<evidence type="ECO:0000259" key="7">
    <source>
        <dbReference type="PROSITE" id="PS00300"/>
    </source>
</evidence>
<dbReference type="GO" id="GO:0006614">
    <property type="term" value="P:SRP-dependent cotranslational protein targeting to membrane"/>
    <property type="evidence" value="ECO:0007669"/>
    <property type="project" value="InterPro"/>
</dbReference>